<proteinExistence type="predicted"/>
<sequence>MTRIAVIGTAGSGKSTIAAAIAQTLGVPRLELDSLHWQANWTRAQPDQMRSEVAAFMSEAVNGGSWVIDGNYRGILGNQVLDGADTVVWLDPIRSRMITQSARRSIRRTVTREELWNGNREPRADFFLAWRDHSVLTWSRAIVDMNRPRYLRILQAPENAHLTVVRLRNRAQTDGFLADLRRSAGIESSQE</sequence>
<dbReference type="EMBL" id="BAABAZ010000004">
    <property type="protein sequence ID" value="GAA4283700.1"/>
    <property type="molecule type" value="Genomic_DNA"/>
</dbReference>
<dbReference type="RefSeq" id="WP_236863777.1">
    <property type="nucleotide sequence ID" value="NZ_BAABAZ010000004.1"/>
</dbReference>
<protein>
    <submittedName>
        <fullName evidence="1">Adenylate kinase</fullName>
    </submittedName>
</protein>
<evidence type="ECO:0000313" key="1">
    <source>
        <dbReference type="EMBL" id="GAA4283700.1"/>
    </source>
</evidence>
<keyword evidence="1" id="KW-0808">Transferase</keyword>
<comment type="caution">
    <text evidence="1">The sequence shown here is derived from an EMBL/GenBank/DDBJ whole genome shotgun (WGS) entry which is preliminary data.</text>
</comment>
<dbReference type="PANTHER" id="PTHR37816:SF1">
    <property type="entry name" value="TOXIN"/>
    <property type="match status" value="1"/>
</dbReference>
<gene>
    <name evidence="1" type="ORF">GCM10022261_12310</name>
</gene>
<evidence type="ECO:0000313" key="2">
    <source>
        <dbReference type="Proteomes" id="UP001501586"/>
    </source>
</evidence>
<dbReference type="InterPro" id="IPR052922">
    <property type="entry name" value="Cytidylate_Kinase-2"/>
</dbReference>
<reference evidence="2" key="1">
    <citation type="journal article" date="2019" name="Int. J. Syst. Evol. Microbiol.">
        <title>The Global Catalogue of Microorganisms (GCM) 10K type strain sequencing project: providing services to taxonomists for standard genome sequencing and annotation.</title>
        <authorList>
            <consortium name="The Broad Institute Genomics Platform"/>
            <consortium name="The Broad Institute Genome Sequencing Center for Infectious Disease"/>
            <person name="Wu L."/>
            <person name="Ma J."/>
        </authorList>
    </citation>
    <scope>NUCLEOTIDE SEQUENCE [LARGE SCALE GENOMIC DNA]</scope>
    <source>
        <strain evidence="2">JCM 17458</strain>
    </source>
</reference>
<organism evidence="1 2">
    <name type="scientific">Brevibacterium daeguense</name>
    <dbReference type="NCBI Taxonomy" id="909936"/>
    <lineage>
        <taxon>Bacteria</taxon>
        <taxon>Bacillati</taxon>
        <taxon>Actinomycetota</taxon>
        <taxon>Actinomycetes</taxon>
        <taxon>Micrococcales</taxon>
        <taxon>Brevibacteriaceae</taxon>
        <taxon>Brevibacterium</taxon>
    </lineage>
</organism>
<keyword evidence="2" id="KW-1185">Reference proteome</keyword>
<dbReference type="GO" id="GO:0016301">
    <property type="term" value="F:kinase activity"/>
    <property type="evidence" value="ECO:0007669"/>
    <property type="project" value="UniProtKB-KW"/>
</dbReference>
<dbReference type="Gene3D" id="3.40.50.300">
    <property type="entry name" value="P-loop containing nucleotide triphosphate hydrolases"/>
    <property type="match status" value="1"/>
</dbReference>
<name>A0ABP8EIC0_9MICO</name>
<keyword evidence="1" id="KW-0418">Kinase</keyword>
<accession>A0ABP8EIC0</accession>
<dbReference type="Proteomes" id="UP001501586">
    <property type="component" value="Unassembled WGS sequence"/>
</dbReference>
<dbReference type="PANTHER" id="PTHR37816">
    <property type="entry name" value="YALI0E33011P"/>
    <property type="match status" value="1"/>
</dbReference>
<dbReference type="SUPFAM" id="SSF52540">
    <property type="entry name" value="P-loop containing nucleoside triphosphate hydrolases"/>
    <property type="match status" value="1"/>
</dbReference>
<dbReference type="InterPro" id="IPR027417">
    <property type="entry name" value="P-loop_NTPase"/>
</dbReference>